<comment type="caution">
    <text evidence="1">The sequence shown here is derived from an EMBL/GenBank/DDBJ whole genome shotgun (WGS) entry which is preliminary data.</text>
</comment>
<dbReference type="EMBL" id="ONZQ02000006">
    <property type="protein sequence ID" value="SPO02590.1"/>
    <property type="molecule type" value="Genomic_DNA"/>
</dbReference>
<evidence type="ECO:0000313" key="1">
    <source>
        <dbReference type="EMBL" id="SPO02590.1"/>
    </source>
</evidence>
<gene>
    <name evidence="1" type="ORF">DNG_05263</name>
</gene>
<organism evidence="1 2">
    <name type="scientific">Cephalotrichum gorgonifer</name>
    <dbReference type="NCBI Taxonomy" id="2041049"/>
    <lineage>
        <taxon>Eukaryota</taxon>
        <taxon>Fungi</taxon>
        <taxon>Dikarya</taxon>
        <taxon>Ascomycota</taxon>
        <taxon>Pezizomycotina</taxon>
        <taxon>Sordariomycetes</taxon>
        <taxon>Hypocreomycetidae</taxon>
        <taxon>Microascales</taxon>
        <taxon>Microascaceae</taxon>
        <taxon>Cephalotrichum</taxon>
    </lineage>
</organism>
<dbReference type="AlphaFoldDB" id="A0AAE8N0E7"/>
<dbReference type="Proteomes" id="UP001187682">
    <property type="component" value="Unassembled WGS sequence"/>
</dbReference>
<sequence>MSVSTFSYTDVPDALLDLLVGHVPHSLPLLRCLQFTKLHGSGTPAPKILFASDNSIPPWEGAGGQVDAFTAAYLDLAAGPETQMWVYSTLEDNGLSEEEEDICSRQIESLVNEARRIGREYDGELAYPGRILIGSLHSSTQGIIERKGIKLDRRSTLGYDKWLFKARAVSGERICTSSSSQAFPKRERDVR</sequence>
<name>A0AAE8N0E7_9PEZI</name>
<protein>
    <submittedName>
        <fullName evidence="1">Uncharacterized protein</fullName>
    </submittedName>
</protein>
<accession>A0AAE8N0E7</accession>
<proteinExistence type="predicted"/>
<reference evidence="1" key="1">
    <citation type="submission" date="2018-03" db="EMBL/GenBank/DDBJ databases">
        <authorList>
            <person name="Guldener U."/>
        </authorList>
    </citation>
    <scope>NUCLEOTIDE SEQUENCE</scope>
</reference>
<keyword evidence="2" id="KW-1185">Reference proteome</keyword>
<evidence type="ECO:0000313" key="2">
    <source>
        <dbReference type="Proteomes" id="UP001187682"/>
    </source>
</evidence>